<feature type="transmembrane region" description="Helical" evidence="1">
    <location>
        <begin position="113"/>
        <end position="134"/>
    </location>
</feature>
<dbReference type="GO" id="GO:0016020">
    <property type="term" value="C:membrane"/>
    <property type="evidence" value="ECO:0007669"/>
    <property type="project" value="InterPro"/>
</dbReference>
<keyword evidence="1" id="KW-1133">Transmembrane helix</keyword>
<dbReference type="RefSeq" id="WP_258393181.1">
    <property type="nucleotide sequence ID" value="NZ_AP019769.1"/>
</dbReference>
<keyword evidence="1" id="KW-0472">Membrane</keyword>
<keyword evidence="1" id="KW-0812">Transmembrane</keyword>
<dbReference type="Gene3D" id="1.20.810.10">
    <property type="entry name" value="Cytochrome Bc1 Complex, Chain C"/>
    <property type="match status" value="1"/>
</dbReference>
<dbReference type="PROSITE" id="PS51002">
    <property type="entry name" value="CYTB_NTER"/>
    <property type="match status" value="1"/>
</dbReference>
<name>A0A915WRN0_9ARCH</name>
<feature type="transmembrane region" description="Helical" evidence="1">
    <location>
        <begin position="80"/>
        <end position="101"/>
    </location>
</feature>
<reference evidence="4" key="1">
    <citation type="journal article" date="2022" name="Int. J. Syst. Evol. Microbiol.">
        <title>Nanobdella aerobiophila gen. nov., sp. nov., a thermoacidophilic, obligate ectosymbiotic archaeon, and proposal of Nanobdellaceae fam. nov., Nanobdellales ord. nov. and Nanobdellia class. nov.</title>
        <authorList>
            <person name="Kato S."/>
            <person name="Ogasawara A."/>
            <person name="Itoh T."/>
            <person name="Sakai H.D."/>
            <person name="Shimizu M."/>
            <person name="Yuki M."/>
            <person name="Kaneko M."/>
            <person name="Takashina T."/>
            <person name="Ohkuma M."/>
        </authorList>
    </citation>
    <scope>NUCLEOTIDE SEQUENCE [LARGE SCALE GENOMIC DNA]</scope>
    <source>
        <strain evidence="4">MJ1</strain>
    </source>
</reference>
<evidence type="ECO:0000259" key="2">
    <source>
        <dbReference type="PROSITE" id="PS51002"/>
    </source>
</evidence>
<dbReference type="InterPro" id="IPR005797">
    <property type="entry name" value="Cyt_b/b6_N"/>
</dbReference>
<proteinExistence type="predicted"/>
<sequence>MRSNFVKDIINKNQTLKDLKEIFESFYIENLPEYGNSFFFQTGIFMVVALIILIITGVIMVIFGPFWWNFTWWGVLISQIHFWAAEIFMTLMIIHGITMYFTGAHLRRKDMWVLGVVIFFVASIQYAFGLGLNYNIVAQYNDKSGAGLWNSFYLYFINPENYGALYGWHIAVVPIILTLLIGIHILLETKRGISNIDKKYVKYNIVKADHKKLFIRAGLIGGLIIALGVILGPLWYYPQIEQLNIQYAAKNYPNLLAVTLIQEYNYTSGTATYSKFSPLGYYNPYNLSTNPYEINTRYVYVEYPYNILVNSLNETNYLSIFQSENYTLQEEQINSAYTYFEDNGNIYSALNSNNYFEKVIASLVLMGRTGLYDDILLSESPYNSPLDYTYTDRLLADMSLIHNIEGSEYKLHEYYFGMIKFNVEEYQIGSYWLFYLDAIEIIGDHIPWWHTLYTGIAGLGFFILLALLPWIPFLNTLPYRLKLYKIFFNKYTIKSLKR</sequence>
<dbReference type="InterPro" id="IPR016174">
    <property type="entry name" value="Di-haem_cyt_TM"/>
</dbReference>
<feature type="transmembrane region" description="Helical" evidence="1">
    <location>
        <begin position="166"/>
        <end position="187"/>
    </location>
</feature>
<accession>A0A915WRN0</accession>
<dbReference type="Pfam" id="PF13631">
    <property type="entry name" value="Cytochrom_B_N_2"/>
    <property type="match status" value="1"/>
</dbReference>
<protein>
    <submittedName>
        <fullName evidence="3">Cytochrome b6</fullName>
    </submittedName>
</protein>
<keyword evidence="4" id="KW-1185">Reference proteome</keyword>
<gene>
    <name evidence="3" type="ORF">MJ1_0732</name>
</gene>
<dbReference type="AlphaFoldDB" id="A0A915WRN0"/>
<evidence type="ECO:0000313" key="4">
    <source>
        <dbReference type="Proteomes" id="UP001055553"/>
    </source>
</evidence>
<feature type="transmembrane region" description="Helical" evidence="1">
    <location>
        <begin position="44"/>
        <end position="68"/>
    </location>
</feature>
<organism evidence="3 4">
    <name type="scientific">Nanobdella aerobiophila</name>
    <dbReference type="NCBI Taxonomy" id="2586965"/>
    <lineage>
        <taxon>Archaea</taxon>
        <taxon>Nanobdellota</taxon>
        <taxon>Nanobdellia</taxon>
        <taxon>Nanobdellales</taxon>
        <taxon>Nanobdellaceae</taxon>
        <taxon>Nanobdella</taxon>
    </lineage>
</organism>
<evidence type="ECO:0000313" key="3">
    <source>
        <dbReference type="EMBL" id="BBL45873.1"/>
    </source>
</evidence>
<feature type="transmembrane region" description="Helical" evidence="1">
    <location>
        <begin position="213"/>
        <end position="237"/>
    </location>
</feature>
<dbReference type="InterPro" id="IPR027387">
    <property type="entry name" value="Cytb/b6-like_sf"/>
</dbReference>
<dbReference type="GO" id="GO:0022904">
    <property type="term" value="P:respiratory electron transport chain"/>
    <property type="evidence" value="ECO:0007669"/>
    <property type="project" value="InterPro"/>
</dbReference>
<dbReference type="GeneID" id="74568672"/>
<dbReference type="EMBL" id="AP019769">
    <property type="protein sequence ID" value="BBL45873.1"/>
    <property type="molecule type" value="Genomic_DNA"/>
</dbReference>
<dbReference type="SUPFAM" id="SSF81342">
    <property type="entry name" value="Transmembrane di-heme cytochromes"/>
    <property type="match status" value="1"/>
</dbReference>
<feature type="domain" description="Cytochrome b/b6 N-terminal region profile" evidence="2">
    <location>
        <begin position="6"/>
        <end position="197"/>
    </location>
</feature>
<dbReference type="Proteomes" id="UP001055553">
    <property type="component" value="Chromosome"/>
</dbReference>
<feature type="transmembrane region" description="Helical" evidence="1">
    <location>
        <begin position="448"/>
        <end position="471"/>
    </location>
</feature>
<dbReference type="GO" id="GO:0016491">
    <property type="term" value="F:oxidoreductase activity"/>
    <property type="evidence" value="ECO:0007669"/>
    <property type="project" value="InterPro"/>
</dbReference>
<dbReference type="KEGG" id="naer:MJ1_0732"/>
<evidence type="ECO:0000256" key="1">
    <source>
        <dbReference type="SAM" id="Phobius"/>
    </source>
</evidence>
<dbReference type="GO" id="GO:0009055">
    <property type="term" value="F:electron transfer activity"/>
    <property type="evidence" value="ECO:0007669"/>
    <property type="project" value="InterPro"/>
</dbReference>